<reference evidence="1 2" key="1">
    <citation type="submission" date="2021-01" db="EMBL/GenBank/DDBJ databases">
        <title>Whole genome shotgun sequence of Verrucosispora andamanensis NBRC 109075.</title>
        <authorList>
            <person name="Komaki H."/>
            <person name="Tamura T."/>
        </authorList>
    </citation>
    <scope>NUCLEOTIDE SEQUENCE [LARGE SCALE GENOMIC DNA]</scope>
    <source>
        <strain evidence="1 2">NBRC 109075</strain>
    </source>
</reference>
<dbReference type="EMBL" id="BOOZ01000007">
    <property type="protein sequence ID" value="GIJ08463.1"/>
    <property type="molecule type" value="Genomic_DNA"/>
</dbReference>
<name>A0ABQ4HS27_9ACTN</name>
<proteinExistence type="predicted"/>
<accession>A0ABQ4HS27</accession>
<keyword evidence="2" id="KW-1185">Reference proteome</keyword>
<dbReference type="Proteomes" id="UP000647017">
    <property type="component" value="Unassembled WGS sequence"/>
</dbReference>
<protein>
    <recommendedName>
        <fullName evidence="3">NERD domain-containing protein</fullName>
    </recommendedName>
</protein>
<organism evidence="1 2">
    <name type="scientific">Micromonospora andamanensis</name>
    <dbReference type="NCBI Taxonomy" id="1287068"/>
    <lineage>
        <taxon>Bacteria</taxon>
        <taxon>Bacillati</taxon>
        <taxon>Actinomycetota</taxon>
        <taxon>Actinomycetes</taxon>
        <taxon>Micromonosporales</taxon>
        <taxon>Micromonosporaceae</taxon>
        <taxon>Micromonospora</taxon>
    </lineage>
</organism>
<sequence length="490" mass="53917">MRYDEFVRCVRRFKGTGLLRLLASASASQWHRSPRFLVNAADPITPWAVSLVAREALAGGLAATGRQRATAEVLPELNRLVHELADPLTAPRQPDGGSGTGFLVRAGYQQFPYQQPVFGDTARMRPMLTRSFPRPRYQILSDQVITDLLGVDVGTYTSLAPFFLAATMNNAGLFNPAWLDLPHFAPVLAAVSKEEILRVWHTRMSAPAGQLRALARSGRNLRSELRQYDFNPLADRPFVVLPDGNGLAPQPLFVVGRFSMAALYYAGRDRYGPAFADDLGHVNEEYALEQLTELTEIGAKVTGEIESGNAKKIDGFVVFPEQVILIEVKSLRPTVPSRLDFTSYTRMLDGGLARARTQLRDTYERWRGGHPAFAHLPVDRPVRGLIVVPEPLYLANHSMFAPATSQMPFPTAVVSLTELEQLVAAAVAERSGRVFTELNTDSPHLTADATAALTAARARTGIVRPSNPILDASFEAIRWTRAAPRTLPPE</sequence>
<gene>
    <name evidence="1" type="ORF">Van01_16770</name>
</gene>
<evidence type="ECO:0000313" key="2">
    <source>
        <dbReference type="Proteomes" id="UP000647017"/>
    </source>
</evidence>
<evidence type="ECO:0000313" key="1">
    <source>
        <dbReference type="EMBL" id="GIJ08463.1"/>
    </source>
</evidence>
<evidence type="ECO:0008006" key="3">
    <source>
        <dbReference type="Google" id="ProtNLM"/>
    </source>
</evidence>
<comment type="caution">
    <text evidence="1">The sequence shown here is derived from an EMBL/GenBank/DDBJ whole genome shotgun (WGS) entry which is preliminary data.</text>
</comment>